<accession>A0ABW0ZG23</accession>
<evidence type="ECO:0000313" key="6">
    <source>
        <dbReference type="EMBL" id="MFC5729208.1"/>
    </source>
</evidence>
<reference evidence="7" key="1">
    <citation type="journal article" date="2019" name="Int. J. Syst. Evol. Microbiol.">
        <title>The Global Catalogue of Microorganisms (GCM) 10K type strain sequencing project: providing services to taxonomists for standard genome sequencing and annotation.</title>
        <authorList>
            <consortium name="The Broad Institute Genomics Platform"/>
            <consortium name="The Broad Institute Genome Sequencing Center for Infectious Disease"/>
            <person name="Wu L."/>
            <person name="Ma J."/>
        </authorList>
    </citation>
    <scope>NUCLEOTIDE SEQUENCE [LARGE SCALE GENOMIC DNA]</scope>
    <source>
        <strain evidence="7">YIM 94188</strain>
    </source>
</reference>
<name>A0ABW0ZG23_9ACTN</name>
<comment type="caution">
    <text evidence="6">The sequence shown here is derived from an EMBL/GenBank/DDBJ whole genome shotgun (WGS) entry which is preliminary data.</text>
</comment>
<dbReference type="GO" id="GO:0004519">
    <property type="term" value="F:endonuclease activity"/>
    <property type="evidence" value="ECO:0007669"/>
    <property type="project" value="UniProtKB-KW"/>
</dbReference>
<sequence>MWPIDAESLIAVQRELAQAPAPPWHRRGEPRIGGCWVCFPRGLTGAGRPGDAAWVAAVVMRGGVVLEQQVRRGVADAPYSPGLMALRIGRLMDETMRARTTAPDVLLVDATARDHPRGAGLALHLGAELGLPTVGVTHRPLLARGQWPGDSRGATSPLRIGDTVVACWVRTRPGLRPLVVHPGWRVDLTTAVDIVVGTTGQRRTPEPLRRARYLARTARNAADGG</sequence>
<evidence type="ECO:0000256" key="5">
    <source>
        <dbReference type="ARBA" id="ARBA00022801"/>
    </source>
</evidence>
<dbReference type="InterPro" id="IPR007581">
    <property type="entry name" value="Endonuclease-V"/>
</dbReference>
<keyword evidence="3" id="KW-0540">Nuclease</keyword>
<keyword evidence="7" id="KW-1185">Reference proteome</keyword>
<gene>
    <name evidence="6" type="ORF">ACFPQB_09780</name>
</gene>
<protein>
    <submittedName>
        <fullName evidence="6">Endonuclease V</fullName>
    </submittedName>
</protein>
<comment type="subcellular location">
    <subcellularLocation>
        <location evidence="1">Cytoplasm</location>
    </subcellularLocation>
</comment>
<dbReference type="Gene3D" id="3.30.2170.10">
    <property type="entry name" value="archaeoglobus fulgidus dsm 4304 superfamily"/>
    <property type="match status" value="1"/>
</dbReference>
<dbReference type="EMBL" id="JBHSNS010000003">
    <property type="protein sequence ID" value="MFC5729208.1"/>
    <property type="molecule type" value="Genomic_DNA"/>
</dbReference>
<proteinExistence type="predicted"/>
<keyword evidence="5" id="KW-0378">Hydrolase</keyword>
<evidence type="ECO:0000256" key="2">
    <source>
        <dbReference type="ARBA" id="ARBA00022490"/>
    </source>
</evidence>
<evidence type="ECO:0000256" key="4">
    <source>
        <dbReference type="ARBA" id="ARBA00022759"/>
    </source>
</evidence>
<evidence type="ECO:0000313" key="7">
    <source>
        <dbReference type="Proteomes" id="UP001596072"/>
    </source>
</evidence>
<keyword evidence="4 6" id="KW-0255">Endonuclease</keyword>
<evidence type="ECO:0000256" key="1">
    <source>
        <dbReference type="ARBA" id="ARBA00004496"/>
    </source>
</evidence>
<evidence type="ECO:0000256" key="3">
    <source>
        <dbReference type="ARBA" id="ARBA00022722"/>
    </source>
</evidence>
<dbReference type="PANTHER" id="PTHR28511">
    <property type="entry name" value="ENDONUCLEASE V"/>
    <property type="match status" value="1"/>
</dbReference>
<organism evidence="6 7">
    <name type="scientific">Nocardioides vastitatis</name>
    <dbReference type="NCBI Taxonomy" id="2568655"/>
    <lineage>
        <taxon>Bacteria</taxon>
        <taxon>Bacillati</taxon>
        <taxon>Actinomycetota</taxon>
        <taxon>Actinomycetes</taxon>
        <taxon>Propionibacteriales</taxon>
        <taxon>Nocardioidaceae</taxon>
        <taxon>Nocardioides</taxon>
    </lineage>
</organism>
<dbReference type="PANTHER" id="PTHR28511:SF1">
    <property type="entry name" value="ENDONUCLEASE V"/>
    <property type="match status" value="1"/>
</dbReference>
<dbReference type="RefSeq" id="WP_136430784.1">
    <property type="nucleotide sequence ID" value="NZ_JBHSNS010000003.1"/>
</dbReference>
<dbReference type="Proteomes" id="UP001596072">
    <property type="component" value="Unassembled WGS sequence"/>
</dbReference>
<dbReference type="CDD" id="cd06559">
    <property type="entry name" value="Endonuclease_V"/>
    <property type="match status" value="1"/>
</dbReference>
<keyword evidence="2" id="KW-0963">Cytoplasm</keyword>
<dbReference type="Pfam" id="PF04493">
    <property type="entry name" value="Endonuclease_5"/>
    <property type="match status" value="1"/>
</dbReference>